<dbReference type="InterPro" id="IPR006553">
    <property type="entry name" value="Leu-rich_rpt_Cys-con_subtyp"/>
</dbReference>
<dbReference type="SUPFAM" id="SSF52047">
    <property type="entry name" value="RNI-like"/>
    <property type="match status" value="1"/>
</dbReference>
<organism evidence="3 4">
    <name type="scientific">Canna indica</name>
    <name type="common">Indian-shot</name>
    <dbReference type="NCBI Taxonomy" id="4628"/>
    <lineage>
        <taxon>Eukaryota</taxon>
        <taxon>Viridiplantae</taxon>
        <taxon>Streptophyta</taxon>
        <taxon>Embryophyta</taxon>
        <taxon>Tracheophyta</taxon>
        <taxon>Spermatophyta</taxon>
        <taxon>Magnoliopsida</taxon>
        <taxon>Liliopsida</taxon>
        <taxon>Zingiberales</taxon>
        <taxon>Cannaceae</taxon>
        <taxon>Canna</taxon>
    </lineage>
</organism>
<keyword evidence="4" id="KW-1185">Reference proteome</keyword>
<dbReference type="Gene3D" id="3.80.10.10">
    <property type="entry name" value="Ribonuclease Inhibitor"/>
    <property type="match status" value="1"/>
</dbReference>
<gene>
    <name evidence="3" type="ORF">Cni_G23986</name>
</gene>
<dbReference type="FunFam" id="3.80.10.10:FF:000449">
    <property type="entry name" value="F-box protein SKIP2"/>
    <property type="match status" value="1"/>
</dbReference>
<name>A0AAQ3KV54_9LILI</name>
<dbReference type="SUPFAM" id="SSF81383">
    <property type="entry name" value="F-box domain"/>
    <property type="match status" value="1"/>
</dbReference>
<evidence type="ECO:0000259" key="1">
    <source>
        <dbReference type="Pfam" id="PF00646"/>
    </source>
</evidence>
<dbReference type="SMART" id="SM00367">
    <property type="entry name" value="LRR_CC"/>
    <property type="match status" value="8"/>
</dbReference>
<dbReference type="FunFam" id="1.20.1280.50:FF:000023">
    <property type="entry name" value="F-box/LRR-repeat protein 4"/>
    <property type="match status" value="1"/>
</dbReference>
<dbReference type="InterPro" id="IPR036047">
    <property type="entry name" value="F-box-like_dom_sf"/>
</dbReference>
<dbReference type="Pfam" id="PF25372">
    <property type="entry name" value="DUF7885"/>
    <property type="match status" value="1"/>
</dbReference>
<sequence>MLVTVETGGDPPHDHTMDLPNDCLALVFDSLGAGDRKSCSLVCRRWYHVEGISRHRLALDARAPLLEVLPTLLDRFETVTSLSLRCDRHSDSIGDDALDLIVRRLSALSRLKLRACRRVTNDGMAVVAQHCPALRRLSCASCSFGIAGIYTVLRGCPLLEDLSIKRLRGLSNATPQAVGLEVSSSVLRSICLKELYNAQCFASLIAGSPGLKTLKIIRCSGEWDPLLEVIAGKVTEISEVHLEKIQVSDRGLFALSSCLALEVLHLVKIPECTDDGVIAIAERCHLLRKVHIDGWRMNRIGHYGLLSIGSGCPELQELVLIGINPSPLSIEHIANSCRGLERLALCGCDTIGDAEIACIAARCMALKKLCIKGCPVSDFGLEALVEGCPSLIKIKLKRCRGVTQDGLDWLVANKDGPLSVSLDAAGPQDPYVSMNDRGMQQIGIEEIATLANQIVTLDLQVVMNGPQS</sequence>
<dbReference type="PANTHER" id="PTHR13318:SF92">
    <property type="entry name" value="F-BOX_LRR-REPEAT PROTEIN 8-RELATED"/>
    <property type="match status" value="1"/>
</dbReference>
<dbReference type="Proteomes" id="UP001327560">
    <property type="component" value="Chromosome 7"/>
</dbReference>
<dbReference type="Pfam" id="PF00646">
    <property type="entry name" value="F-box"/>
    <property type="match status" value="1"/>
</dbReference>
<evidence type="ECO:0000313" key="4">
    <source>
        <dbReference type="Proteomes" id="UP001327560"/>
    </source>
</evidence>
<dbReference type="CDD" id="cd22159">
    <property type="entry name" value="F-box_AtTIR1-like"/>
    <property type="match status" value="1"/>
</dbReference>
<dbReference type="GO" id="GO:0031146">
    <property type="term" value="P:SCF-dependent proteasomal ubiquitin-dependent protein catabolic process"/>
    <property type="evidence" value="ECO:0007669"/>
    <property type="project" value="TreeGrafter"/>
</dbReference>
<protein>
    <submittedName>
        <fullName evidence="3">F-box protein</fullName>
    </submittedName>
</protein>
<evidence type="ECO:0000313" key="3">
    <source>
        <dbReference type="EMBL" id="WOL15205.1"/>
    </source>
</evidence>
<dbReference type="Gene3D" id="1.20.1280.50">
    <property type="match status" value="1"/>
</dbReference>
<proteinExistence type="predicted"/>
<evidence type="ECO:0000259" key="2">
    <source>
        <dbReference type="Pfam" id="PF25372"/>
    </source>
</evidence>
<feature type="domain" description="F-box" evidence="1">
    <location>
        <begin position="18"/>
        <end position="48"/>
    </location>
</feature>
<reference evidence="3 4" key="1">
    <citation type="submission" date="2023-10" db="EMBL/GenBank/DDBJ databases">
        <title>Chromosome-scale genome assembly provides insights into flower coloration mechanisms of Canna indica.</title>
        <authorList>
            <person name="Li C."/>
        </authorList>
    </citation>
    <scope>NUCLEOTIDE SEQUENCE [LARGE SCALE GENOMIC DNA]</scope>
    <source>
        <tissue evidence="3">Flower</tissue>
    </source>
</reference>
<dbReference type="EMBL" id="CP136896">
    <property type="protein sequence ID" value="WOL15205.1"/>
    <property type="molecule type" value="Genomic_DNA"/>
</dbReference>
<dbReference type="PANTHER" id="PTHR13318">
    <property type="entry name" value="PARTNER OF PAIRED, ISOFORM B-RELATED"/>
    <property type="match status" value="1"/>
</dbReference>
<dbReference type="InterPro" id="IPR057207">
    <property type="entry name" value="FBXL15_LRR"/>
</dbReference>
<accession>A0AAQ3KV54</accession>
<dbReference type="InterPro" id="IPR001810">
    <property type="entry name" value="F-box_dom"/>
</dbReference>
<feature type="domain" description="F-box/LRR-repeat protein 15-like leucin rich repeat" evidence="2">
    <location>
        <begin position="247"/>
        <end position="414"/>
    </location>
</feature>
<dbReference type="InterPro" id="IPR032675">
    <property type="entry name" value="LRR_dom_sf"/>
</dbReference>
<dbReference type="GO" id="GO:0019005">
    <property type="term" value="C:SCF ubiquitin ligase complex"/>
    <property type="evidence" value="ECO:0007669"/>
    <property type="project" value="TreeGrafter"/>
</dbReference>
<dbReference type="AlphaFoldDB" id="A0AAQ3KV54"/>